<feature type="domain" description="SLH" evidence="3">
    <location>
        <begin position="117"/>
        <end position="176"/>
    </location>
</feature>
<feature type="region of interest" description="Disordered" evidence="2">
    <location>
        <begin position="86"/>
        <end position="109"/>
    </location>
</feature>
<evidence type="ECO:0000259" key="3">
    <source>
        <dbReference type="PROSITE" id="PS51272"/>
    </source>
</evidence>
<protein>
    <submittedName>
        <fullName evidence="4">S-layer homology domain-containing protein</fullName>
    </submittedName>
</protein>
<accession>A0A926ITQ1</accession>
<dbReference type="EMBL" id="JACRTE010000003">
    <property type="protein sequence ID" value="MBC8595933.1"/>
    <property type="molecule type" value="Genomic_DNA"/>
</dbReference>
<dbReference type="AlphaFoldDB" id="A0A926ITQ1"/>
<dbReference type="PROSITE" id="PS51272">
    <property type="entry name" value="SLH"/>
    <property type="match status" value="3"/>
</dbReference>
<dbReference type="PANTHER" id="PTHR43308:SF5">
    <property type="entry name" value="S-LAYER PROTEIN _ PEPTIDOGLYCAN ENDO-BETA-N-ACETYLGLUCOSAMINIDASE"/>
    <property type="match status" value="1"/>
</dbReference>
<evidence type="ECO:0000313" key="5">
    <source>
        <dbReference type="Proteomes" id="UP000647416"/>
    </source>
</evidence>
<proteinExistence type="predicted"/>
<organism evidence="4 5">
    <name type="scientific">Qingrenia yutianensis</name>
    <dbReference type="NCBI Taxonomy" id="2763676"/>
    <lineage>
        <taxon>Bacteria</taxon>
        <taxon>Bacillati</taxon>
        <taxon>Bacillota</taxon>
        <taxon>Clostridia</taxon>
        <taxon>Eubacteriales</taxon>
        <taxon>Oscillospiraceae</taxon>
        <taxon>Qingrenia</taxon>
    </lineage>
</organism>
<name>A0A926ITQ1_9FIRM</name>
<keyword evidence="1" id="KW-0677">Repeat</keyword>
<keyword evidence="5" id="KW-1185">Reference proteome</keyword>
<dbReference type="Proteomes" id="UP000647416">
    <property type="component" value="Unassembled WGS sequence"/>
</dbReference>
<gene>
    <name evidence="4" type="ORF">H8706_03495</name>
</gene>
<dbReference type="Pfam" id="PF00395">
    <property type="entry name" value="SLH"/>
    <property type="match status" value="3"/>
</dbReference>
<dbReference type="PANTHER" id="PTHR43308">
    <property type="entry name" value="OUTER MEMBRANE PROTEIN ALPHA-RELATED"/>
    <property type="match status" value="1"/>
</dbReference>
<feature type="domain" description="SLH" evidence="3">
    <location>
        <begin position="177"/>
        <end position="240"/>
    </location>
</feature>
<reference evidence="4" key="1">
    <citation type="submission" date="2020-08" db="EMBL/GenBank/DDBJ databases">
        <title>Genome public.</title>
        <authorList>
            <person name="Liu C."/>
            <person name="Sun Q."/>
        </authorList>
    </citation>
    <scope>NUCLEOTIDE SEQUENCE</scope>
    <source>
        <strain evidence="4">NSJ-50</strain>
    </source>
</reference>
<evidence type="ECO:0000313" key="4">
    <source>
        <dbReference type="EMBL" id="MBC8595933.1"/>
    </source>
</evidence>
<sequence>MNEKFGKSVVKYEVSKCANYSEGMKTVAKFADILGISLEKYNKVSETGVGYNAANEFVKYLKSSNDYSTSVLQDKLDTLCSQKLIPSDSGKGSSSSSSSSKGGAGTTAPSVPVINDEVFEFTDLDGADWAKTYIYKLLEKGVISKSADKKFNPNTNITRAEFAKMASVLFNCEEYGGTAKFSDVSENDWYFKYVMALYKSGAVNGVSETEFAPNDYITRQDMCVILAKLANLDTSTAAADFADSTDIAPYALGAVAAAKNSGIINGYSDNTFKPSAFATRAECAKMLCSTK</sequence>
<comment type="caution">
    <text evidence="4">The sequence shown here is derived from an EMBL/GenBank/DDBJ whole genome shotgun (WGS) entry which is preliminary data.</text>
</comment>
<dbReference type="InterPro" id="IPR001119">
    <property type="entry name" value="SLH_dom"/>
</dbReference>
<evidence type="ECO:0000256" key="1">
    <source>
        <dbReference type="ARBA" id="ARBA00022737"/>
    </source>
</evidence>
<feature type="domain" description="SLH" evidence="3">
    <location>
        <begin position="241"/>
        <end position="291"/>
    </location>
</feature>
<dbReference type="InterPro" id="IPR051465">
    <property type="entry name" value="Cell_Envelope_Struct_Comp"/>
</dbReference>
<evidence type="ECO:0000256" key="2">
    <source>
        <dbReference type="SAM" id="MobiDB-lite"/>
    </source>
</evidence>